<organism evidence="2 3">
    <name type="scientific">Fusarium oxysporum f. sp. narcissi</name>
    <dbReference type="NCBI Taxonomy" id="451672"/>
    <lineage>
        <taxon>Eukaryota</taxon>
        <taxon>Fungi</taxon>
        <taxon>Dikarya</taxon>
        <taxon>Ascomycota</taxon>
        <taxon>Pezizomycotina</taxon>
        <taxon>Sordariomycetes</taxon>
        <taxon>Hypocreomycetidae</taxon>
        <taxon>Hypocreales</taxon>
        <taxon>Nectriaceae</taxon>
        <taxon>Fusarium</taxon>
        <taxon>Fusarium oxysporum species complex</taxon>
    </lineage>
</organism>
<feature type="compositionally biased region" description="Polar residues" evidence="1">
    <location>
        <begin position="69"/>
        <end position="85"/>
    </location>
</feature>
<feature type="compositionally biased region" description="Basic and acidic residues" evidence="1">
    <location>
        <begin position="44"/>
        <end position="66"/>
    </location>
</feature>
<evidence type="ECO:0000313" key="2">
    <source>
        <dbReference type="EMBL" id="RYC85691.1"/>
    </source>
</evidence>
<evidence type="ECO:0000313" key="3">
    <source>
        <dbReference type="Proteomes" id="UP000290540"/>
    </source>
</evidence>
<sequence>MHQDGTASCPPPSSPSLSLLLLQPPFSAWPTSEFPGKWLASESRGGRPRYDEPSAKEDGEHRERGDTVYQHNPENRSPSPVQQGKSIKRINIKRTGLAVFDGYFSVFNLDDQSVKAQARWTNAQPNSDDHQGGPPRKKARTSTRPEQKNKP</sequence>
<gene>
    <name evidence="2" type="ORF">BFJ63_vAg11432</name>
</gene>
<accession>A0A4Q2VDL9</accession>
<feature type="compositionally biased region" description="Polar residues" evidence="1">
    <location>
        <begin position="117"/>
        <end position="126"/>
    </location>
</feature>
<dbReference type="AlphaFoldDB" id="A0A4Q2VDL9"/>
<dbReference type="Proteomes" id="UP000290540">
    <property type="component" value="Unassembled WGS sequence"/>
</dbReference>
<dbReference type="EMBL" id="MQTW01000102">
    <property type="protein sequence ID" value="RYC85691.1"/>
    <property type="molecule type" value="Genomic_DNA"/>
</dbReference>
<protein>
    <submittedName>
        <fullName evidence="2">Uncharacterized protein</fullName>
    </submittedName>
</protein>
<evidence type="ECO:0000256" key="1">
    <source>
        <dbReference type="SAM" id="MobiDB-lite"/>
    </source>
</evidence>
<comment type="caution">
    <text evidence="2">The sequence shown here is derived from an EMBL/GenBank/DDBJ whole genome shotgun (WGS) entry which is preliminary data.</text>
</comment>
<feature type="region of interest" description="Disordered" evidence="1">
    <location>
        <begin position="29"/>
        <end position="88"/>
    </location>
</feature>
<name>A0A4Q2VDL9_FUSOX</name>
<proteinExistence type="predicted"/>
<feature type="region of interest" description="Disordered" evidence="1">
    <location>
        <begin position="117"/>
        <end position="151"/>
    </location>
</feature>
<reference evidence="2 3" key="1">
    <citation type="submission" date="2016-12" db="EMBL/GenBank/DDBJ databases">
        <title>Draft genome sequence of Fusarium oxysporum causing rot on Narcissus.</title>
        <authorList>
            <person name="Armitage A.D."/>
            <person name="Taylor A."/>
            <person name="Clarkson J.P."/>
            <person name="Harrison R.J."/>
            <person name="Jackson A.C."/>
        </authorList>
    </citation>
    <scope>NUCLEOTIDE SEQUENCE [LARGE SCALE GENOMIC DNA]</scope>
    <source>
        <strain evidence="2 3">N139</strain>
    </source>
</reference>